<organism evidence="1 2">
    <name type="scientific">Acinetobacter johnsonii</name>
    <dbReference type="NCBI Taxonomy" id="40214"/>
    <lineage>
        <taxon>Bacteria</taxon>
        <taxon>Pseudomonadati</taxon>
        <taxon>Pseudomonadota</taxon>
        <taxon>Gammaproteobacteria</taxon>
        <taxon>Moraxellales</taxon>
        <taxon>Moraxellaceae</taxon>
        <taxon>Acinetobacter</taxon>
    </lineage>
</organism>
<dbReference type="Proteomes" id="UP000276980">
    <property type="component" value="Plasmid pIC001B"/>
</dbReference>
<geneLocation type="plasmid" evidence="2">
    <name>pic001b</name>
</geneLocation>
<evidence type="ECO:0000313" key="1">
    <source>
        <dbReference type="EMBL" id="AZN65858.1"/>
    </source>
</evidence>
<sequence>MENSDCQLSQNWLGKITRRLSMAFLLTMSPLLYAYDLPTVNLGATSFLDGMPPAGTAKGWYFIQYLQNYDSEFFADSNGNKLPLPKTEAELDIALTQVIYMSDIEILGGKLAIDVVQPTILSETTDDGIGNLALSAKTGFGDLLVGPAIQWDPVMGTNGPKYVNRLELQFILPTGEYDSSKTINPSSNHWSFNPYWAGTAWLKPEMTFSWRLHYLYNGKNTNPSVSYGPGVNSVKPGQAVHGNLTALYRVNRAFAVGLNGYFLNQITDTEINGNKVSGRKEKVWAMGPGAVLSFSQHDHIFANLYFENDAENRSEGDRLNIRWVHHFH</sequence>
<accession>A0A3S9AQC5</accession>
<protein>
    <submittedName>
        <fullName evidence="1">Phenol degradation protein meta</fullName>
    </submittedName>
</protein>
<proteinExistence type="predicted"/>
<dbReference type="EMBL" id="CP022300">
    <property type="protein sequence ID" value="AZN65858.1"/>
    <property type="molecule type" value="Genomic_DNA"/>
</dbReference>
<evidence type="ECO:0000313" key="2">
    <source>
        <dbReference type="Proteomes" id="UP000276980"/>
    </source>
</evidence>
<dbReference type="InterPro" id="IPR025737">
    <property type="entry name" value="FApF"/>
</dbReference>
<dbReference type="Pfam" id="PF13557">
    <property type="entry name" value="Phenol_MetA_deg"/>
    <property type="match status" value="1"/>
</dbReference>
<gene>
    <name evidence="1" type="ORF">CFH90_18270</name>
</gene>
<dbReference type="AlphaFoldDB" id="A0A3S9AQC5"/>
<keyword evidence="1" id="KW-0614">Plasmid</keyword>
<name>A0A3S9AQC5_ACIJO</name>
<reference evidence="1 2" key="1">
    <citation type="submission" date="2017-06" db="EMBL/GenBank/DDBJ databases">
        <title>Complete Genome Sequence of the Carbazole-Degrading Bacterium Acinetobacter johnsonii IC001.</title>
        <authorList>
            <person name="Vejarano F."/>
            <person name="Suzuki-Minakuchi C."/>
            <person name="Ohtsubo Y."/>
            <person name="Tsuda M."/>
            <person name="Okada K."/>
            <person name="Nojiri H."/>
        </authorList>
    </citation>
    <scope>NUCLEOTIDE SEQUENCE [LARGE SCALE GENOMIC DNA]</scope>
    <source>
        <strain evidence="1 2">IC001</strain>
        <plasmid evidence="2">pic001b</plasmid>
    </source>
</reference>